<evidence type="ECO:0000313" key="2">
    <source>
        <dbReference type="EMBL" id="MDR6225433.1"/>
    </source>
</evidence>
<name>A0ABU1IKY5_9BACL</name>
<keyword evidence="1" id="KW-1133">Transmembrane helix</keyword>
<keyword evidence="1" id="KW-0472">Membrane</keyword>
<sequence length="139" mass="15626">MYCLSMISLFILRKKEPHLERPFRVYYPVMRGIALALGLLSLYSVVKYSLPFLGFHIPLIIVILGTFCLAIFYCPHVRCSSGMSALSLIGPGRVTRTGGDVPYVDPGPLLTILWALGRQGQTLLRRSFRRRLQILPCGD</sequence>
<keyword evidence="3" id="KW-1185">Reference proteome</keyword>
<evidence type="ECO:0000256" key="1">
    <source>
        <dbReference type="SAM" id="Phobius"/>
    </source>
</evidence>
<feature type="transmembrane region" description="Helical" evidence="1">
    <location>
        <begin position="25"/>
        <end position="46"/>
    </location>
</feature>
<dbReference type="EMBL" id="JAVDQG010000003">
    <property type="protein sequence ID" value="MDR6225433.1"/>
    <property type="molecule type" value="Genomic_DNA"/>
</dbReference>
<organism evidence="2 3">
    <name type="scientific">Desmospora profundinema</name>
    <dbReference type="NCBI Taxonomy" id="1571184"/>
    <lineage>
        <taxon>Bacteria</taxon>
        <taxon>Bacillati</taxon>
        <taxon>Bacillota</taxon>
        <taxon>Bacilli</taxon>
        <taxon>Bacillales</taxon>
        <taxon>Thermoactinomycetaceae</taxon>
        <taxon>Desmospora</taxon>
    </lineage>
</organism>
<comment type="caution">
    <text evidence="2">The sequence shown here is derived from an EMBL/GenBank/DDBJ whole genome shotgun (WGS) entry which is preliminary data.</text>
</comment>
<protein>
    <submittedName>
        <fullName evidence="2">Amino acid transporter</fullName>
    </submittedName>
</protein>
<proteinExistence type="predicted"/>
<dbReference type="Proteomes" id="UP001185012">
    <property type="component" value="Unassembled WGS sequence"/>
</dbReference>
<reference evidence="2 3" key="1">
    <citation type="submission" date="2023-07" db="EMBL/GenBank/DDBJ databases">
        <title>Genomic Encyclopedia of Type Strains, Phase IV (KMG-IV): sequencing the most valuable type-strain genomes for metagenomic binning, comparative biology and taxonomic classification.</title>
        <authorList>
            <person name="Goeker M."/>
        </authorList>
    </citation>
    <scope>NUCLEOTIDE SEQUENCE [LARGE SCALE GENOMIC DNA]</scope>
    <source>
        <strain evidence="2 3">DSM 45903</strain>
    </source>
</reference>
<accession>A0ABU1IKY5</accession>
<dbReference type="RefSeq" id="WP_309864128.1">
    <property type="nucleotide sequence ID" value="NZ_JAVDQG010000003.1"/>
</dbReference>
<feature type="transmembrane region" description="Helical" evidence="1">
    <location>
        <begin position="52"/>
        <end position="74"/>
    </location>
</feature>
<evidence type="ECO:0000313" key="3">
    <source>
        <dbReference type="Proteomes" id="UP001185012"/>
    </source>
</evidence>
<gene>
    <name evidence="2" type="ORF">JOE21_001431</name>
</gene>
<keyword evidence="1" id="KW-0812">Transmembrane</keyword>